<comment type="similarity">
    <text evidence="1 3">Belongs to the short-chain dehydrogenases/reductases (SDR) family.</text>
</comment>
<evidence type="ECO:0000256" key="3">
    <source>
        <dbReference type="RuleBase" id="RU000363"/>
    </source>
</evidence>
<protein>
    <submittedName>
        <fullName evidence="6">Putative oxidoreductase</fullName>
    </submittedName>
</protein>
<keyword evidence="2" id="KW-0560">Oxidoreductase</keyword>
<evidence type="ECO:0000256" key="1">
    <source>
        <dbReference type="ARBA" id="ARBA00006484"/>
    </source>
</evidence>
<dbReference type="AlphaFoldDB" id="I0IDG5"/>
<proteinExistence type="inferred from homology"/>
<name>I0IDG5_PHYMF</name>
<dbReference type="InterPro" id="IPR020904">
    <property type="entry name" value="Sc_DH/Rdtase_CS"/>
</dbReference>
<dbReference type="InterPro" id="IPR002347">
    <property type="entry name" value="SDR_fam"/>
</dbReference>
<evidence type="ECO:0000259" key="5">
    <source>
        <dbReference type="SMART" id="SM00822"/>
    </source>
</evidence>
<dbReference type="KEGG" id="phm:PSMK_11440"/>
<evidence type="ECO:0000313" key="7">
    <source>
        <dbReference type="Proteomes" id="UP000007881"/>
    </source>
</evidence>
<dbReference type="EMBL" id="AP012338">
    <property type="protein sequence ID" value="BAM03303.1"/>
    <property type="molecule type" value="Genomic_DNA"/>
</dbReference>
<keyword evidence="7" id="KW-1185">Reference proteome</keyword>
<dbReference type="RefSeq" id="WP_014436522.1">
    <property type="nucleotide sequence ID" value="NC_017080.1"/>
</dbReference>
<dbReference type="eggNOG" id="COG4221">
    <property type="taxonomic scope" value="Bacteria"/>
</dbReference>
<dbReference type="Gene3D" id="3.40.50.720">
    <property type="entry name" value="NAD(P)-binding Rossmann-like Domain"/>
    <property type="match status" value="1"/>
</dbReference>
<dbReference type="STRING" id="1142394.PSMK_11440"/>
<dbReference type="PANTHER" id="PTHR44196:SF1">
    <property type="entry name" value="DEHYDROGENASE_REDUCTASE SDR FAMILY MEMBER 7B"/>
    <property type="match status" value="1"/>
</dbReference>
<sequence length="307" mass="32394">MSIFLKPLQEQVLVVTGASSGIGLATAEAAVRAGASVVLVARSGDALAEIARRLEAEADALGRVATATCDVADRAQVDAAAQTAIDRFGRIDTWVNNAGVSIYGTMEETPLDDARRLFDTNVWGVFNGCQAAIPHLKVQGGALINVGSEVSDATIPMQGVYSASKHAVKGINDAFRIELEEVEKASVKVTLVQPTAVDTPYPQHARNLRDQEAKLPTPMIEATKVAHAILEAATSPTDVQKVGAMAHLNTALAKAVPSLFDKMAAMQFERQHTDLPAMHEQGALHRSSQENGVVGVIEGRGSDASKP</sequence>
<dbReference type="Pfam" id="PF00106">
    <property type="entry name" value="adh_short"/>
    <property type="match status" value="1"/>
</dbReference>
<feature type="domain" description="Ketoreductase" evidence="5">
    <location>
        <begin position="11"/>
        <end position="180"/>
    </location>
</feature>
<evidence type="ECO:0000256" key="2">
    <source>
        <dbReference type="ARBA" id="ARBA00023002"/>
    </source>
</evidence>
<evidence type="ECO:0000256" key="4">
    <source>
        <dbReference type="SAM" id="MobiDB-lite"/>
    </source>
</evidence>
<dbReference type="PRINTS" id="PR00081">
    <property type="entry name" value="GDHRDH"/>
</dbReference>
<dbReference type="HOGENOM" id="CLU_010194_2_1_0"/>
<evidence type="ECO:0000313" key="6">
    <source>
        <dbReference type="EMBL" id="BAM03303.1"/>
    </source>
</evidence>
<dbReference type="PRINTS" id="PR00080">
    <property type="entry name" value="SDRFAMILY"/>
</dbReference>
<dbReference type="OrthoDB" id="9810734at2"/>
<dbReference type="GO" id="GO:0016491">
    <property type="term" value="F:oxidoreductase activity"/>
    <property type="evidence" value="ECO:0007669"/>
    <property type="project" value="UniProtKB-KW"/>
</dbReference>
<dbReference type="PANTHER" id="PTHR44196">
    <property type="entry name" value="DEHYDROGENASE/REDUCTASE SDR FAMILY MEMBER 7B"/>
    <property type="match status" value="1"/>
</dbReference>
<dbReference type="Proteomes" id="UP000007881">
    <property type="component" value="Chromosome"/>
</dbReference>
<reference evidence="6 7" key="1">
    <citation type="submission" date="2012-02" db="EMBL/GenBank/DDBJ databases">
        <title>Complete genome sequence of Phycisphaera mikurensis NBRC 102666.</title>
        <authorList>
            <person name="Ankai A."/>
            <person name="Hosoyama A."/>
            <person name="Terui Y."/>
            <person name="Sekine M."/>
            <person name="Fukai R."/>
            <person name="Kato Y."/>
            <person name="Nakamura S."/>
            <person name="Yamada-Narita S."/>
            <person name="Kawakoshi A."/>
            <person name="Fukunaga Y."/>
            <person name="Yamazaki S."/>
            <person name="Fujita N."/>
        </authorList>
    </citation>
    <scope>NUCLEOTIDE SEQUENCE [LARGE SCALE GENOMIC DNA]</scope>
    <source>
        <strain evidence="7">NBRC 102666 / KCTC 22515 / FYK2301M01</strain>
    </source>
</reference>
<feature type="region of interest" description="Disordered" evidence="4">
    <location>
        <begin position="282"/>
        <end position="307"/>
    </location>
</feature>
<gene>
    <name evidence="6" type="ordered locus">PSMK_11440</name>
</gene>
<dbReference type="InterPro" id="IPR036291">
    <property type="entry name" value="NAD(P)-bd_dom_sf"/>
</dbReference>
<dbReference type="NCBIfam" id="NF005495">
    <property type="entry name" value="PRK07109.1"/>
    <property type="match status" value="1"/>
</dbReference>
<dbReference type="PROSITE" id="PS00061">
    <property type="entry name" value="ADH_SHORT"/>
    <property type="match status" value="1"/>
</dbReference>
<organism evidence="6 7">
    <name type="scientific">Phycisphaera mikurensis (strain NBRC 102666 / KCTC 22515 / FYK2301M01)</name>
    <dbReference type="NCBI Taxonomy" id="1142394"/>
    <lineage>
        <taxon>Bacteria</taxon>
        <taxon>Pseudomonadati</taxon>
        <taxon>Planctomycetota</taxon>
        <taxon>Phycisphaerae</taxon>
        <taxon>Phycisphaerales</taxon>
        <taxon>Phycisphaeraceae</taxon>
        <taxon>Phycisphaera</taxon>
    </lineage>
</organism>
<dbReference type="SMART" id="SM00822">
    <property type="entry name" value="PKS_KR"/>
    <property type="match status" value="1"/>
</dbReference>
<dbReference type="GO" id="GO:0016020">
    <property type="term" value="C:membrane"/>
    <property type="evidence" value="ECO:0007669"/>
    <property type="project" value="TreeGrafter"/>
</dbReference>
<dbReference type="SUPFAM" id="SSF51735">
    <property type="entry name" value="NAD(P)-binding Rossmann-fold domains"/>
    <property type="match status" value="1"/>
</dbReference>
<dbReference type="PATRIC" id="fig|1142394.8.peg.1182"/>
<dbReference type="InterPro" id="IPR057326">
    <property type="entry name" value="KR_dom"/>
</dbReference>
<accession>I0IDG5</accession>